<feature type="compositionally biased region" description="Low complexity" evidence="1">
    <location>
        <begin position="32"/>
        <end position="47"/>
    </location>
</feature>
<dbReference type="KEGG" id="csl:COCSUDRAFT_43380"/>
<feature type="domain" description="S1 motif" evidence="2">
    <location>
        <begin position="332"/>
        <end position="405"/>
    </location>
</feature>
<keyword evidence="4" id="KW-1185">Reference proteome</keyword>
<evidence type="ECO:0000259" key="2">
    <source>
        <dbReference type="PROSITE" id="PS50126"/>
    </source>
</evidence>
<dbReference type="Proteomes" id="UP000007264">
    <property type="component" value="Unassembled WGS sequence"/>
</dbReference>
<dbReference type="SMART" id="SM00316">
    <property type="entry name" value="S1"/>
    <property type="match status" value="1"/>
</dbReference>
<feature type="region of interest" description="Disordered" evidence="1">
    <location>
        <begin position="1"/>
        <end position="192"/>
    </location>
</feature>
<gene>
    <name evidence="3" type="ORF">COCSUDRAFT_43380</name>
</gene>
<feature type="compositionally biased region" description="Basic and acidic residues" evidence="1">
    <location>
        <begin position="149"/>
        <end position="159"/>
    </location>
</feature>
<dbReference type="SUPFAM" id="SSF50249">
    <property type="entry name" value="Nucleic acid-binding proteins"/>
    <property type="match status" value="1"/>
</dbReference>
<dbReference type="PANTHER" id="PTHR47559">
    <property type="entry name" value="OS03G0844900 PROTEIN"/>
    <property type="match status" value="1"/>
</dbReference>
<feature type="compositionally biased region" description="Low complexity" evidence="1">
    <location>
        <begin position="66"/>
        <end position="80"/>
    </location>
</feature>
<protein>
    <recommendedName>
        <fullName evidence="2">S1 motif domain-containing protein</fullName>
    </recommendedName>
</protein>
<dbReference type="RefSeq" id="XP_005645558.1">
    <property type="nucleotide sequence ID" value="XM_005645501.1"/>
</dbReference>
<dbReference type="EMBL" id="AGSI01000013">
    <property type="protein sequence ID" value="EIE21014.1"/>
    <property type="molecule type" value="Genomic_DNA"/>
</dbReference>
<evidence type="ECO:0000313" key="4">
    <source>
        <dbReference type="Proteomes" id="UP000007264"/>
    </source>
</evidence>
<dbReference type="InterPro" id="IPR012340">
    <property type="entry name" value="NA-bd_OB-fold"/>
</dbReference>
<proteinExistence type="predicted"/>
<comment type="caution">
    <text evidence="3">The sequence shown here is derived from an EMBL/GenBank/DDBJ whole genome shotgun (WGS) entry which is preliminary data.</text>
</comment>
<accession>I0YRJ5</accession>
<feature type="compositionally biased region" description="Low complexity" evidence="1">
    <location>
        <begin position="116"/>
        <end position="148"/>
    </location>
</feature>
<dbReference type="OrthoDB" id="412781at2759"/>
<dbReference type="AlphaFoldDB" id="I0YRJ5"/>
<dbReference type="GO" id="GO:0003676">
    <property type="term" value="F:nucleic acid binding"/>
    <property type="evidence" value="ECO:0007669"/>
    <property type="project" value="InterPro"/>
</dbReference>
<dbReference type="PROSITE" id="PS50126">
    <property type="entry name" value="S1"/>
    <property type="match status" value="1"/>
</dbReference>
<dbReference type="Gene3D" id="2.40.50.140">
    <property type="entry name" value="Nucleic acid-binding proteins"/>
    <property type="match status" value="1"/>
</dbReference>
<dbReference type="PANTHER" id="PTHR47559:SF1">
    <property type="entry name" value="OS03G0844900 PROTEIN"/>
    <property type="match status" value="1"/>
</dbReference>
<dbReference type="InterPro" id="IPR052757">
    <property type="entry name" value="Ribosomal_protein_S1"/>
</dbReference>
<name>I0YRJ5_COCSC</name>
<dbReference type="GeneID" id="17038996"/>
<reference evidence="3 4" key="1">
    <citation type="journal article" date="2012" name="Genome Biol.">
        <title>The genome of the polar eukaryotic microalga coccomyxa subellipsoidea reveals traits of cold adaptation.</title>
        <authorList>
            <person name="Blanc G."/>
            <person name="Agarkova I."/>
            <person name="Grimwood J."/>
            <person name="Kuo A."/>
            <person name="Brueggeman A."/>
            <person name="Dunigan D."/>
            <person name="Gurnon J."/>
            <person name="Ladunga I."/>
            <person name="Lindquist E."/>
            <person name="Lucas S."/>
            <person name="Pangilinan J."/>
            <person name="Proschold T."/>
            <person name="Salamov A."/>
            <person name="Schmutz J."/>
            <person name="Weeks D."/>
            <person name="Yamada T."/>
            <person name="Claverie J.M."/>
            <person name="Grigoriev I."/>
            <person name="Van Etten J."/>
            <person name="Lomsadze A."/>
            <person name="Borodovsky M."/>
        </authorList>
    </citation>
    <scope>NUCLEOTIDE SEQUENCE [LARGE SCALE GENOMIC DNA]</scope>
    <source>
        <strain evidence="3 4">C-169</strain>
    </source>
</reference>
<evidence type="ECO:0000256" key="1">
    <source>
        <dbReference type="SAM" id="MobiDB-lite"/>
    </source>
</evidence>
<sequence length="537" mass="56928">MRQPRAALPASQLSHPPQSTSPSAADKTVSDALPAASATAPPVTARARTPEKEAAPPVPALQRPTAAPEAAEASIPAAASVTNPAPADSGLIGNALESLQQAGPEKPEADVPRPAPAAAAAASIESADASSSLKAAGAPEIAPMAAAPAREDSAEKRAEPALAPPLQRPAGKPVRRRPPPREAGSKNGAPATPGAYDLAVAALATERPLPGKVVKTSAGGVVVRVQAGFQGFLPWSKMLPHRNLVVLERERAAQAALDPPEDPSAQQEARLQLRRDAMAGLQDNRVMVYVHEVKRQEEEVYFKTMLSEKGPQSKPLLDYPPYQTEVLQEMLGERVDARVRKVTEYGAFLTFPVEVYAGYSLEMFGLLHRSKMGDLSLESLQEGQQVTAYLLTLDVVKGHVEMSAEPPTLPMPINQTLEDLILSSGAAKQGKEGSPDEEVESMPEAMDVCRELLLSGAITEATPGRRLQGRAFSPEVQVFMARNEGEAVATGESGPKRYTLLARARNEVQEIEVESGLERDEMKTALGLALSTVLAVM</sequence>
<dbReference type="InterPro" id="IPR003029">
    <property type="entry name" value="S1_domain"/>
</dbReference>
<evidence type="ECO:0000313" key="3">
    <source>
        <dbReference type="EMBL" id="EIE21014.1"/>
    </source>
</evidence>
<feature type="compositionally biased region" description="Polar residues" evidence="1">
    <location>
        <begin position="11"/>
        <end position="23"/>
    </location>
</feature>
<organism evidence="3 4">
    <name type="scientific">Coccomyxa subellipsoidea (strain C-169)</name>
    <name type="common">Green microalga</name>
    <dbReference type="NCBI Taxonomy" id="574566"/>
    <lineage>
        <taxon>Eukaryota</taxon>
        <taxon>Viridiplantae</taxon>
        <taxon>Chlorophyta</taxon>
        <taxon>core chlorophytes</taxon>
        <taxon>Trebouxiophyceae</taxon>
        <taxon>Trebouxiophyceae incertae sedis</taxon>
        <taxon>Coccomyxaceae</taxon>
        <taxon>Coccomyxa</taxon>
        <taxon>Coccomyxa subellipsoidea</taxon>
    </lineage>
</organism>